<reference evidence="1 2" key="1">
    <citation type="submission" date="2019-11" db="EMBL/GenBank/DDBJ databases">
        <title>Complete genome sequence of Spiroplasma tabanidicola TAUS-1 (DSM 22603).</title>
        <authorList>
            <person name="Huang C.-T."/>
            <person name="Lin Y.-C."/>
            <person name="Kuo C.-H."/>
        </authorList>
    </citation>
    <scope>NUCLEOTIDE SEQUENCE [LARGE SCALE GENOMIC DNA]</scope>
    <source>
        <strain evidence="1 2">TAUS-1</strain>
    </source>
</reference>
<dbReference type="KEGG" id="stab:STABA_v1c06940"/>
<dbReference type="Proteomes" id="UP000424468">
    <property type="component" value="Chromosome"/>
</dbReference>
<dbReference type="AlphaFoldDB" id="A0A6I6CJ10"/>
<proteinExistence type="predicted"/>
<gene>
    <name evidence="1" type="ORF">STABA_v1c06940</name>
</gene>
<organism evidence="1 2">
    <name type="scientific">Spiroplasma tabanidicola</name>
    <dbReference type="NCBI Taxonomy" id="324079"/>
    <lineage>
        <taxon>Bacteria</taxon>
        <taxon>Bacillati</taxon>
        <taxon>Mycoplasmatota</taxon>
        <taxon>Mollicutes</taxon>
        <taxon>Entomoplasmatales</taxon>
        <taxon>Spiroplasmataceae</taxon>
        <taxon>Spiroplasma</taxon>
    </lineage>
</organism>
<keyword evidence="2" id="KW-1185">Reference proteome</keyword>
<name>A0A6I6CJ10_9MOLU</name>
<dbReference type="EMBL" id="CP046276">
    <property type="protein sequence ID" value="QGS52053.1"/>
    <property type="molecule type" value="Genomic_DNA"/>
</dbReference>
<accession>A0A6I6CJ10</accession>
<sequence length="90" mass="10759">MGRYKKMNISNIQCIGTSFFHILQFNKSIFDIGIKNFIIDCSCYKDIPLYLSTLQQTQHFLKDNNQTDILVNKSLYKTLFYVLYFNFKYC</sequence>
<evidence type="ECO:0000313" key="2">
    <source>
        <dbReference type="Proteomes" id="UP000424468"/>
    </source>
</evidence>
<protein>
    <submittedName>
        <fullName evidence="1">Uncharacterized protein</fullName>
    </submittedName>
</protein>
<evidence type="ECO:0000313" key="1">
    <source>
        <dbReference type="EMBL" id="QGS52053.1"/>
    </source>
</evidence>